<gene>
    <name evidence="2" type="ORF">EV378_3206</name>
</gene>
<dbReference type="Gene3D" id="3.10.450.50">
    <property type="match status" value="1"/>
</dbReference>
<evidence type="ECO:0000313" key="2">
    <source>
        <dbReference type="EMBL" id="TCK27336.1"/>
    </source>
</evidence>
<dbReference type="OrthoDB" id="3681559at2"/>
<comment type="caution">
    <text evidence="2">The sequence shown here is derived from an EMBL/GenBank/DDBJ whole genome shotgun (WGS) entry which is preliminary data.</text>
</comment>
<keyword evidence="2" id="KW-0413">Isomerase</keyword>
<name>A0A4V2PJ72_PSEEN</name>
<dbReference type="InterPro" id="IPR032710">
    <property type="entry name" value="NTF2-like_dom_sf"/>
</dbReference>
<evidence type="ECO:0000313" key="3">
    <source>
        <dbReference type="Proteomes" id="UP000295560"/>
    </source>
</evidence>
<dbReference type="Proteomes" id="UP000295560">
    <property type="component" value="Unassembled WGS sequence"/>
</dbReference>
<dbReference type="RefSeq" id="WP_132425930.1">
    <property type="nucleotide sequence ID" value="NZ_SMFZ01000001.1"/>
</dbReference>
<dbReference type="EMBL" id="SMFZ01000001">
    <property type="protein sequence ID" value="TCK27336.1"/>
    <property type="molecule type" value="Genomic_DNA"/>
</dbReference>
<reference evidence="2 3" key="1">
    <citation type="submission" date="2019-03" db="EMBL/GenBank/DDBJ databases">
        <title>Sequencing the genomes of 1000 actinobacteria strains.</title>
        <authorList>
            <person name="Klenk H.-P."/>
        </authorList>
    </citation>
    <scope>NUCLEOTIDE SEQUENCE [LARGE SCALE GENOMIC DNA]</scope>
    <source>
        <strain evidence="2 3">DSM 44969</strain>
    </source>
</reference>
<proteinExistence type="predicted"/>
<protein>
    <submittedName>
        <fullName evidence="2">Ketosteroid isomerase-like protein</fullName>
    </submittedName>
</protein>
<dbReference type="GO" id="GO:0016853">
    <property type="term" value="F:isomerase activity"/>
    <property type="evidence" value="ECO:0007669"/>
    <property type="project" value="UniProtKB-KW"/>
</dbReference>
<dbReference type="Pfam" id="PF12680">
    <property type="entry name" value="SnoaL_2"/>
    <property type="match status" value="1"/>
</dbReference>
<organism evidence="2 3">
    <name type="scientific">Pseudonocardia endophytica</name>
    <dbReference type="NCBI Taxonomy" id="401976"/>
    <lineage>
        <taxon>Bacteria</taxon>
        <taxon>Bacillati</taxon>
        <taxon>Actinomycetota</taxon>
        <taxon>Actinomycetes</taxon>
        <taxon>Pseudonocardiales</taxon>
        <taxon>Pseudonocardiaceae</taxon>
        <taxon>Pseudonocardia</taxon>
    </lineage>
</organism>
<evidence type="ECO:0000259" key="1">
    <source>
        <dbReference type="Pfam" id="PF12680"/>
    </source>
</evidence>
<dbReference type="AlphaFoldDB" id="A0A4V2PJ72"/>
<dbReference type="SUPFAM" id="SSF54427">
    <property type="entry name" value="NTF2-like"/>
    <property type="match status" value="1"/>
</dbReference>
<sequence length="142" mass="15355">MPDRLSHLRPAGEVLDRYRAAAVAQSVDDMARLYAVDAVHEFPFSRPGLPTVLSGRDTIMEFVAGGWRNGPLEYARYETVVAYATDDPSTIVVQQNAHGTSSATGDFVLPNLMIVTVRDGEITHLRDFVDVLAALDAIGAGP</sequence>
<accession>A0A4V2PJ72</accession>
<keyword evidence="3" id="KW-1185">Reference proteome</keyword>
<feature type="domain" description="SnoaL-like" evidence="1">
    <location>
        <begin position="16"/>
        <end position="124"/>
    </location>
</feature>
<dbReference type="InterPro" id="IPR037401">
    <property type="entry name" value="SnoaL-like"/>
</dbReference>